<evidence type="ECO:0000256" key="1">
    <source>
        <dbReference type="SAM" id="MobiDB-lite"/>
    </source>
</evidence>
<accession>D5BNA0</accession>
<dbReference type="AlphaFoldDB" id="D5BNA0"/>
<organism evidence="3 4">
    <name type="scientific">Puniceispirillum marinum (strain IMCC1322)</name>
    <dbReference type="NCBI Taxonomy" id="488538"/>
    <lineage>
        <taxon>Bacteria</taxon>
        <taxon>Pseudomonadati</taxon>
        <taxon>Pseudomonadota</taxon>
        <taxon>Alphaproteobacteria</taxon>
        <taxon>Candidatus Puniceispirillales</taxon>
        <taxon>Candidatus Puniceispirillaceae</taxon>
        <taxon>Candidatus Puniceispirillum</taxon>
    </lineage>
</organism>
<dbReference type="RefSeq" id="WP_013046920.1">
    <property type="nucleotide sequence ID" value="NC_014010.1"/>
</dbReference>
<dbReference type="Gene3D" id="3.40.50.1110">
    <property type="entry name" value="SGNH hydrolase"/>
    <property type="match status" value="1"/>
</dbReference>
<dbReference type="InterPro" id="IPR013830">
    <property type="entry name" value="SGNH_hydro"/>
</dbReference>
<dbReference type="KEGG" id="apb:SAR116_2050"/>
<dbReference type="PANTHER" id="PTHR30383">
    <property type="entry name" value="THIOESTERASE 1/PROTEASE 1/LYSOPHOSPHOLIPASE L1"/>
    <property type="match status" value="1"/>
</dbReference>
<protein>
    <submittedName>
        <fullName evidence="3">Lipolytic enzyme, G-D-S-L</fullName>
        <ecNumber evidence="3">3.1.1.2</ecNumber>
    </submittedName>
</protein>
<reference evidence="3 4" key="1">
    <citation type="journal article" date="2010" name="J. Bacteriol.">
        <title>Complete genome sequence of "Candidatus Puniceispirillum marinum" IMCC1322, a representative of the SAR116 clade in the Alphaproteobacteria.</title>
        <authorList>
            <person name="Oh H.M."/>
            <person name="Kwon K.K."/>
            <person name="Kang I."/>
            <person name="Kang S.G."/>
            <person name="Lee J.H."/>
            <person name="Kim S.J."/>
            <person name="Cho J.C."/>
        </authorList>
    </citation>
    <scope>NUCLEOTIDE SEQUENCE [LARGE SCALE GENOMIC DNA]</scope>
    <source>
        <strain evidence="3 4">IMCC1322</strain>
    </source>
</reference>
<proteinExistence type="predicted"/>
<dbReference type="STRING" id="488538.SAR116_2050"/>
<dbReference type="eggNOG" id="COG2755">
    <property type="taxonomic scope" value="Bacteria"/>
</dbReference>
<dbReference type="PANTHER" id="PTHR30383:SF29">
    <property type="entry name" value="SGNH HYDROLASE-TYPE ESTERASE DOMAIN-CONTAINING PROTEIN"/>
    <property type="match status" value="1"/>
</dbReference>
<keyword evidence="3" id="KW-0378">Hydrolase</keyword>
<feature type="compositionally biased region" description="Polar residues" evidence="1">
    <location>
        <begin position="10"/>
        <end position="22"/>
    </location>
</feature>
<gene>
    <name evidence="3" type="ordered locus">SAR116_2050</name>
</gene>
<evidence type="ECO:0000313" key="4">
    <source>
        <dbReference type="Proteomes" id="UP000007460"/>
    </source>
</evidence>
<evidence type="ECO:0000259" key="2">
    <source>
        <dbReference type="Pfam" id="PF13472"/>
    </source>
</evidence>
<dbReference type="CDD" id="cd01839">
    <property type="entry name" value="SGNH_arylesterase_like"/>
    <property type="match status" value="1"/>
</dbReference>
<dbReference type="SUPFAM" id="SSF52266">
    <property type="entry name" value="SGNH hydrolase"/>
    <property type="match status" value="1"/>
</dbReference>
<feature type="domain" description="SGNH hydrolase-type esterase" evidence="2">
    <location>
        <begin position="7"/>
        <end position="196"/>
    </location>
</feature>
<dbReference type="GO" id="GO:0004064">
    <property type="term" value="F:arylesterase activity"/>
    <property type="evidence" value="ECO:0007669"/>
    <property type="project" value="UniProtKB-EC"/>
</dbReference>
<dbReference type="OrthoDB" id="164654at2"/>
<dbReference type="EC" id="3.1.1.2" evidence="3"/>
<dbReference type="EMBL" id="CP001751">
    <property type="protein sequence ID" value="ADE40293.1"/>
    <property type="molecule type" value="Genomic_DNA"/>
</dbReference>
<dbReference type="Pfam" id="PF13472">
    <property type="entry name" value="Lipase_GDSL_2"/>
    <property type="match status" value="1"/>
</dbReference>
<feature type="region of interest" description="Disordered" evidence="1">
    <location>
        <begin position="1"/>
        <end position="22"/>
    </location>
</feature>
<dbReference type="InterPro" id="IPR036514">
    <property type="entry name" value="SGNH_hydro_sf"/>
</dbReference>
<dbReference type="InterPro" id="IPR051532">
    <property type="entry name" value="Ester_Hydrolysis_Enzymes"/>
</dbReference>
<keyword evidence="4" id="KW-1185">Reference proteome</keyword>
<name>D5BNA0_PUNMI</name>
<evidence type="ECO:0000313" key="3">
    <source>
        <dbReference type="EMBL" id="ADE40293.1"/>
    </source>
</evidence>
<sequence length="215" mass="23162">MTRSLLCFGDSNTHGTPPMDSLSSQGRFGIDVRWPAVMQTILAPDWTVIEEGHPGRTTVHDDPINGVHKNGIRMLPALLETHRPLDVIVIMLGTNDLQHRFGVNAAEIALAIGKIVETIKASDSGINQQAPDILLMSPPPVMQSGCLAEIFENSIDNAHALSGTIANMARQHDVPYFDAGAHIAVSPIDGVHFDAESHITLGHAMADAVHKFFAN</sequence>
<dbReference type="Proteomes" id="UP000007460">
    <property type="component" value="Chromosome"/>
</dbReference>
<dbReference type="HOGENOM" id="CLU_088167_0_0_5"/>